<proteinExistence type="predicted"/>
<dbReference type="EMBL" id="CM056741">
    <property type="protein sequence ID" value="KAJ8685797.1"/>
    <property type="molecule type" value="Genomic_DNA"/>
</dbReference>
<keyword evidence="2" id="KW-1185">Reference proteome</keyword>
<evidence type="ECO:0000313" key="2">
    <source>
        <dbReference type="Proteomes" id="UP001239111"/>
    </source>
</evidence>
<gene>
    <name evidence="1" type="ORF">QAD02_021590</name>
</gene>
<comment type="caution">
    <text evidence="1">The sequence shown here is derived from an EMBL/GenBank/DDBJ whole genome shotgun (WGS) entry which is preliminary data.</text>
</comment>
<reference evidence="1" key="1">
    <citation type="submission" date="2023-04" db="EMBL/GenBank/DDBJ databases">
        <title>A chromosome-level genome assembly of the parasitoid wasp Eretmocerus hayati.</title>
        <authorList>
            <person name="Zhong Y."/>
            <person name="Liu S."/>
            <person name="Liu Y."/>
        </authorList>
    </citation>
    <scope>NUCLEOTIDE SEQUENCE</scope>
    <source>
        <strain evidence="1">ZJU_SS_LIU_2023</strain>
    </source>
</reference>
<protein>
    <submittedName>
        <fullName evidence="1">Uncharacterized protein</fullName>
    </submittedName>
</protein>
<dbReference type="Proteomes" id="UP001239111">
    <property type="component" value="Chromosome 1"/>
</dbReference>
<evidence type="ECO:0000313" key="1">
    <source>
        <dbReference type="EMBL" id="KAJ8685797.1"/>
    </source>
</evidence>
<accession>A0ACC2PTU5</accession>
<name>A0ACC2PTU5_9HYME</name>
<organism evidence="1 2">
    <name type="scientific">Eretmocerus hayati</name>
    <dbReference type="NCBI Taxonomy" id="131215"/>
    <lineage>
        <taxon>Eukaryota</taxon>
        <taxon>Metazoa</taxon>
        <taxon>Ecdysozoa</taxon>
        <taxon>Arthropoda</taxon>
        <taxon>Hexapoda</taxon>
        <taxon>Insecta</taxon>
        <taxon>Pterygota</taxon>
        <taxon>Neoptera</taxon>
        <taxon>Endopterygota</taxon>
        <taxon>Hymenoptera</taxon>
        <taxon>Apocrita</taxon>
        <taxon>Proctotrupomorpha</taxon>
        <taxon>Chalcidoidea</taxon>
        <taxon>Aphelinidae</taxon>
        <taxon>Aphelininae</taxon>
        <taxon>Eretmocerus</taxon>
    </lineage>
</organism>
<sequence>MAELPNAQDLNNPMGDPDAIQEDVNEFRTNNEQGSHDNGSFDSIMFEPFLNSEANPDVPEPIVPDNNAGDAPNRDITATNPPAHIEVNVDLSRQTVRQPPAISRDQDRRSNTNSLTSHRRSLQDSRGEEPKKSDFPMKYMKISEISQILPDFDGKGISVNRFIRECLDIKPFVNPQERASFYDL</sequence>